<reference evidence="7" key="1">
    <citation type="submission" date="2025-08" db="UniProtKB">
        <authorList>
            <consortium name="RefSeq"/>
        </authorList>
    </citation>
    <scope>IDENTIFICATION</scope>
</reference>
<keyword evidence="2" id="KW-0479">Metal-binding</keyword>
<feature type="compositionally biased region" description="Basic and acidic residues" evidence="4">
    <location>
        <begin position="1"/>
        <end position="25"/>
    </location>
</feature>
<dbReference type="SMART" id="SM00558">
    <property type="entry name" value="JmjC"/>
    <property type="match status" value="1"/>
</dbReference>
<evidence type="ECO:0000256" key="4">
    <source>
        <dbReference type="SAM" id="MobiDB-lite"/>
    </source>
</evidence>
<dbReference type="PROSITE" id="PS51184">
    <property type="entry name" value="JMJC"/>
    <property type="match status" value="1"/>
</dbReference>
<keyword evidence="6" id="KW-1185">Reference proteome</keyword>
<dbReference type="Proteomes" id="UP000695022">
    <property type="component" value="Unplaced"/>
</dbReference>
<feature type="compositionally biased region" description="Low complexity" evidence="4">
    <location>
        <begin position="56"/>
        <end position="68"/>
    </location>
</feature>
<dbReference type="InterPro" id="IPR003347">
    <property type="entry name" value="JmjC_dom"/>
</dbReference>
<dbReference type="GeneID" id="106808010"/>
<dbReference type="Gene3D" id="2.60.120.650">
    <property type="entry name" value="Cupin"/>
    <property type="match status" value="1"/>
</dbReference>
<name>A0ABM1E1G6_PRICU</name>
<dbReference type="PANTHER" id="PTHR12549">
    <property type="entry name" value="JMJC DOMAIN-CONTAINING HISTONE DEMETHYLATION PROTEIN"/>
    <property type="match status" value="1"/>
</dbReference>
<organism evidence="6 7">
    <name type="scientific">Priapulus caudatus</name>
    <name type="common">Priapulid worm</name>
    <dbReference type="NCBI Taxonomy" id="37621"/>
    <lineage>
        <taxon>Eukaryota</taxon>
        <taxon>Metazoa</taxon>
        <taxon>Ecdysozoa</taxon>
        <taxon>Scalidophora</taxon>
        <taxon>Priapulida</taxon>
        <taxon>Priapulimorpha</taxon>
        <taxon>Priapulimorphida</taxon>
        <taxon>Priapulidae</taxon>
        <taxon>Priapulus</taxon>
    </lineage>
</organism>
<gene>
    <name evidence="7" type="primary">LOC106808010</name>
</gene>
<feature type="domain" description="JmjC" evidence="5">
    <location>
        <begin position="650"/>
        <end position="831"/>
    </location>
</feature>
<feature type="region of interest" description="Disordered" evidence="4">
    <location>
        <begin position="1"/>
        <end position="122"/>
    </location>
</feature>
<evidence type="ECO:0000256" key="3">
    <source>
        <dbReference type="ARBA" id="ARBA00023242"/>
    </source>
</evidence>
<evidence type="ECO:0000313" key="6">
    <source>
        <dbReference type="Proteomes" id="UP000695022"/>
    </source>
</evidence>
<evidence type="ECO:0000313" key="7">
    <source>
        <dbReference type="RefSeq" id="XP_014666037.1"/>
    </source>
</evidence>
<protein>
    <submittedName>
        <fullName evidence="7">LOW QUALITY PROTEIN: lysine-specific demethylase 3B-like</fullName>
    </submittedName>
</protein>
<proteinExistence type="predicted"/>
<sequence>MKPAEEAPAVKEEEEREEKAEEERMPIAGGGDTAPPATTNPVKREDAVADGDGKEATATTVVVVKTEVPNGEVAVKKEPGTGSGGEEGEKDGEKKPPEDSKDKKELVKPLPKKRAPPRRKDPNVFLQCGSCHEVHCKMGRCRECRASERTKDKTSIFCRFYAFRKLRRTGRGGLNAAGFSEPGDASKDDLQMWLPQPGSVQEPRLDVEMSKYILASTGNQFCQVVEQEKQAQSWSNGTKAAWKRVVQGVREMCDVCMTTLFNFHWVCFRCGFVVCLDCYRTRMKDTESKEASDAPPASVVTSFTKDRDEYNWLICNYKDKIWHNEKQMMFTQIIPADALWKVRKLVHKVRSKWKIPENCPCSQGSKKKSTQPERGGYKEDMLKNISMRLADGAKKERVVVKTETAADPPSSAIGSLLLPTHEQNQAKPVTGLAAVLPSMSGFSGAPCGLDAVLASVIQQSLLPSAKGSKARARPPPISPFALSPTSKLPLQTSNALKPVKRTMMETKLLYPDVPHTVLCDGRLLRLHDPTNPANMKLFQDQWKRGQPVVVSGNHKLLNRDLWEPASFTRDFGDVKNDLINCKTGATITDYPMKRFWDGFEKLTKRTIKDDNGESILLKLKDWPPGEDFFTLLPDRFEDLMCHIPIPQYTRRDGCFNLCSRLPEIFVRPDLGPKMYNAYGSAMFPSEGTTNLHLDISDAVNVMVYVGIPDDDPLHDHREEAIRAVEHADADIFMRARLRDKDEVPGALWHIFAAEDADKIRQLLRKPSHLILTTTCASIDSFVRDASWRNVVIISRLRPLQVRNLHSCIKVAEDFVSPEGIGHCFALTQEFRELSDTHTNHEDKLQIKNIIYHSIKDAVSVLLHEEESKGGSVPAKV</sequence>
<accession>A0ABM1E1G6</accession>
<comment type="subcellular location">
    <subcellularLocation>
        <location evidence="1">Nucleus</location>
    </subcellularLocation>
</comment>
<dbReference type="PANTHER" id="PTHR12549:SF38">
    <property type="entry name" value="JMJC DOMAIN-CONTAINING HISTONE DEMETHYLASE 2, ISOFORM A"/>
    <property type="match status" value="1"/>
</dbReference>
<feature type="compositionally biased region" description="Basic and acidic residues" evidence="4">
    <location>
        <begin position="91"/>
        <end position="107"/>
    </location>
</feature>
<evidence type="ECO:0000256" key="1">
    <source>
        <dbReference type="ARBA" id="ARBA00004123"/>
    </source>
</evidence>
<evidence type="ECO:0000259" key="5">
    <source>
        <dbReference type="PROSITE" id="PS51184"/>
    </source>
</evidence>
<dbReference type="InterPro" id="IPR045109">
    <property type="entry name" value="LSDs-like"/>
</dbReference>
<dbReference type="RefSeq" id="XP_014666037.1">
    <property type="nucleotide sequence ID" value="XM_014810551.1"/>
</dbReference>
<feature type="compositionally biased region" description="Basic and acidic residues" evidence="4">
    <location>
        <begin position="42"/>
        <end position="55"/>
    </location>
</feature>
<evidence type="ECO:0000256" key="2">
    <source>
        <dbReference type="ARBA" id="ARBA00022723"/>
    </source>
</evidence>
<dbReference type="SUPFAM" id="SSF51197">
    <property type="entry name" value="Clavaminate synthase-like"/>
    <property type="match status" value="1"/>
</dbReference>
<keyword evidence="3" id="KW-0539">Nucleus</keyword>
<feature type="region of interest" description="Disordered" evidence="4">
    <location>
        <begin position="359"/>
        <end position="379"/>
    </location>
</feature>